<dbReference type="PIRSF" id="PIRSF006060">
    <property type="entry name" value="AA_transporter"/>
    <property type="match status" value="1"/>
</dbReference>
<dbReference type="Proteomes" id="UP000681131">
    <property type="component" value="Chromosome"/>
</dbReference>
<evidence type="ECO:0000313" key="7">
    <source>
        <dbReference type="EMBL" id="QIW12842.1"/>
    </source>
</evidence>
<evidence type="ECO:0000313" key="6">
    <source>
        <dbReference type="EMBL" id="AXA34598.1"/>
    </source>
</evidence>
<feature type="transmembrane region" description="Helical" evidence="5">
    <location>
        <begin position="431"/>
        <end position="451"/>
    </location>
</feature>
<feature type="transmembrane region" description="Helical" evidence="5">
    <location>
        <begin position="368"/>
        <end position="387"/>
    </location>
</feature>
<dbReference type="Gene3D" id="1.20.1740.10">
    <property type="entry name" value="Amino acid/polyamine transporter I"/>
    <property type="match status" value="1"/>
</dbReference>
<reference evidence="7 9" key="2">
    <citation type="submission" date="2019-08" db="EMBL/GenBank/DDBJ databases">
        <title>Complete genome sequences of Francisella adeliensis (FSC1325 and FSC1326).</title>
        <authorList>
            <person name="Ohrman C."/>
            <person name="Uneklint I."/>
            <person name="Vallesi A."/>
            <person name="Karlsson L."/>
            <person name="Sjodin A."/>
        </authorList>
    </citation>
    <scope>NUCLEOTIDE SEQUENCE [LARGE SCALE GENOMIC DNA]</scope>
    <source>
        <strain evidence="7 9">FSC1325</strain>
    </source>
</reference>
<comment type="subcellular location">
    <subcellularLocation>
        <location evidence="1">Membrane</location>
        <topology evidence="1">Multi-pass membrane protein</topology>
    </subcellularLocation>
</comment>
<feature type="transmembrane region" description="Helical" evidence="5">
    <location>
        <begin position="41"/>
        <end position="61"/>
    </location>
</feature>
<dbReference type="PANTHER" id="PTHR47547:SF1">
    <property type="entry name" value="ASPARTATE-PROTON SYMPORTER"/>
    <property type="match status" value="1"/>
</dbReference>
<protein>
    <submittedName>
        <fullName evidence="7">APC family permease</fullName>
    </submittedName>
</protein>
<dbReference type="InterPro" id="IPR052962">
    <property type="entry name" value="AA_Transporter_AGT"/>
</dbReference>
<name>A0A2Z4Y144_9GAMM</name>
<gene>
    <name evidence="6" type="ORF">CDH04_09405</name>
    <name evidence="7" type="ORF">FZC43_09415</name>
</gene>
<dbReference type="KEGG" id="fad:CDH04_09405"/>
<feature type="transmembrane region" description="Helical" evidence="5">
    <location>
        <begin position="166"/>
        <end position="186"/>
    </location>
</feature>
<evidence type="ECO:0000256" key="4">
    <source>
        <dbReference type="ARBA" id="ARBA00023136"/>
    </source>
</evidence>
<proteinExistence type="predicted"/>
<feature type="transmembrane region" description="Helical" evidence="5">
    <location>
        <begin position="408"/>
        <end position="425"/>
    </location>
</feature>
<evidence type="ECO:0000313" key="9">
    <source>
        <dbReference type="Proteomes" id="UP000681131"/>
    </source>
</evidence>
<keyword evidence="4 5" id="KW-0472">Membrane</keyword>
<evidence type="ECO:0000256" key="3">
    <source>
        <dbReference type="ARBA" id="ARBA00022989"/>
    </source>
</evidence>
<evidence type="ECO:0000256" key="2">
    <source>
        <dbReference type="ARBA" id="ARBA00022692"/>
    </source>
</evidence>
<feature type="transmembrane region" description="Helical" evidence="5">
    <location>
        <begin position="343"/>
        <end position="362"/>
    </location>
</feature>
<keyword evidence="9" id="KW-1185">Reference proteome</keyword>
<accession>A0A2Z4Y144</accession>
<evidence type="ECO:0000256" key="1">
    <source>
        <dbReference type="ARBA" id="ARBA00004141"/>
    </source>
</evidence>
<evidence type="ECO:0000313" key="8">
    <source>
        <dbReference type="Proteomes" id="UP000251120"/>
    </source>
</evidence>
<feature type="transmembrane region" description="Helical" evidence="5">
    <location>
        <begin position="237"/>
        <end position="259"/>
    </location>
</feature>
<feature type="transmembrane region" description="Helical" evidence="5">
    <location>
        <begin position="134"/>
        <end position="154"/>
    </location>
</feature>
<sequence length="515" mass="57423">MSNCYNKKPSLISTIALGITCMLGSGWLFAAYYAAKNTGPSAYISWIIGAILALILSLLLAEMTCSHTKETSFFTRLFTISHKNEDFGFITSSAAWLALVVTIASEASATIQYLSAAFPVLEPYIYVDSNLTNIGILLVILVLSLYVLVNFWGIRFLVKVSNVITLFKIIIPTSTVIILMVAAFHTSNFTSHGFAPYGYGNIFSTVVDSGIFYSFYGFAILATFSSELDNPKRNIPIALAASIFIILAIYLGLQTAFIGALPVEMVAKGWAHLDFSSPLAQLLLLFQINILAIWATVIYLDAMVSPSGTGVVYAASASRMLQGMAEDRQAPAYFKKTHPIYNFSHRSLIFTILVCMGVVVFFKNWQDIVIVVTVFQLLSVVAIPVSYTKFKLNESAQHKSIKQFRMPCGKVLSYFMFLFITYMLAQAKVEILVLVLILSLVMFLFYSVTSYKYQIRKVLISLASSCSIFAYMAFSIVIGYMNEYGVLFQPLYFLCFIVISTIMYSWLLSQKNYHK</sequence>
<dbReference type="InterPro" id="IPR002293">
    <property type="entry name" value="AA/rel_permease1"/>
</dbReference>
<dbReference type="GO" id="GO:0022857">
    <property type="term" value="F:transmembrane transporter activity"/>
    <property type="evidence" value="ECO:0007669"/>
    <property type="project" value="InterPro"/>
</dbReference>
<keyword evidence="3 5" id="KW-1133">Transmembrane helix</keyword>
<dbReference type="OrthoDB" id="5616730at2"/>
<dbReference type="EMBL" id="CP021781">
    <property type="protein sequence ID" value="AXA34598.1"/>
    <property type="molecule type" value="Genomic_DNA"/>
</dbReference>
<feature type="transmembrane region" description="Helical" evidence="5">
    <location>
        <begin position="487"/>
        <end position="507"/>
    </location>
</feature>
<feature type="transmembrane region" description="Helical" evidence="5">
    <location>
        <begin position="206"/>
        <end position="225"/>
    </location>
</feature>
<feature type="transmembrane region" description="Helical" evidence="5">
    <location>
        <begin position="12"/>
        <end position="35"/>
    </location>
</feature>
<reference evidence="6 8" key="1">
    <citation type="submission" date="2017-06" db="EMBL/GenBank/DDBJ databases">
        <title>Complete genome of Francisella adeliensis.</title>
        <authorList>
            <person name="Vallesi A."/>
            <person name="Sjodin A."/>
        </authorList>
    </citation>
    <scope>NUCLEOTIDE SEQUENCE [LARGE SCALE GENOMIC DNA]</scope>
    <source>
        <strain evidence="6 8">FDC440</strain>
    </source>
</reference>
<dbReference type="RefSeq" id="WP_112870773.1">
    <property type="nucleotide sequence ID" value="NZ_CP021781.1"/>
</dbReference>
<feature type="transmembrane region" description="Helical" evidence="5">
    <location>
        <begin position="87"/>
        <end position="114"/>
    </location>
</feature>
<dbReference type="EMBL" id="CP043424">
    <property type="protein sequence ID" value="QIW12842.1"/>
    <property type="molecule type" value="Genomic_DNA"/>
</dbReference>
<keyword evidence="2 5" id="KW-0812">Transmembrane</keyword>
<feature type="transmembrane region" description="Helical" evidence="5">
    <location>
        <begin position="458"/>
        <end position="481"/>
    </location>
</feature>
<dbReference type="AlphaFoldDB" id="A0A2Z4Y144"/>
<feature type="transmembrane region" description="Helical" evidence="5">
    <location>
        <begin position="279"/>
        <end position="300"/>
    </location>
</feature>
<dbReference type="PANTHER" id="PTHR47547">
    <property type="match status" value="1"/>
</dbReference>
<dbReference type="Pfam" id="PF13520">
    <property type="entry name" value="AA_permease_2"/>
    <property type="match status" value="1"/>
</dbReference>
<dbReference type="GO" id="GO:0016020">
    <property type="term" value="C:membrane"/>
    <property type="evidence" value="ECO:0007669"/>
    <property type="project" value="UniProtKB-SubCell"/>
</dbReference>
<evidence type="ECO:0000256" key="5">
    <source>
        <dbReference type="SAM" id="Phobius"/>
    </source>
</evidence>
<dbReference type="Proteomes" id="UP000251120">
    <property type="component" value="Chromosome"/>
</dbReference>
<organism evidence="6 8">
    <name type="scientific">Francisella adeliensis</name>
    <dbReference type="NCBI Taxonomy" id="2007306"/>
    <lineage>
        <taxon>Bacteria</taxon>
        <taxon>Pseudomonadati</taxon>
        <taxon>Pseudomonadota</taxon>
        <taxon>Gammaproteobacteria</taxon>
        <taxon>Thiotrichales</taxon>
        <taxon>Francisellaceae</taxon>
        <taxon>Francisella</taxon>
    </lineage>
</organism>